<protein>
    <submittedName>
        <fullName evidence="1">Uncharacterized protein</fullName>
    </submittedName>
</protein>
<evidence type="ECO:0000313" key="1">
    <source>
        <dbReference type="EMBL" id="MBD2250884.1"/>
    </source>
</evidence>
<sequence length="54" mass="6367">MRDLVCVRRTEVYKQARSSVKHQHQDLSIGLDRIVYVGDRFKQLPQEVAFAEYS</sequence>
<gene>
    <name evidence="1" type="ORF">H6G14_06115</name>
</gene>
<dbReference type="EMBL" id="JACJQL010000005">
    <property type="protein sequence ID" value="MBD2250884.1"/>
    <property type="molecule type" value="Genomic_DNA"/>
</dbReference>
<reference evidence="1 2" key="1">
    <citation type="journal article" date="2020" name="ISME J.">
        <title>Comparative genomics reveals insights into cyanobacterial evolution and habitat adaptation.</title>
        <authorList>
            <person name="Chen M.Y."/>
            <person name="Teng W.K."/>
            <person name="Zhao L."/>
            <person name="Hu C.X."/>
            <person name="Zhou Y.K."/>
            <person name="Han B.P."/>
            <person name="Song L.R."/>
            <person name="Shu W.S."/>
        </authorList>
    </citation>
    <scope>NUCLEOTIDE SEQUENCE [LARGE SCALE GENOMIC DNA]</scope>
    <source>
        <strain evidence="1 2">FACHB-3921</strain>
    </source>
</reference>
<comment type="caution">
    <text evidence="1">The sequence shown here is derived from an EMBL/GenBank/DDBJ whole genome shotgun (WGS) entry which is preliminary data.</text>
</comment>
<proteinExistence type="predicted"/>
<name>A0ABR8BAY7_9NOSO</name>
<organism evidence="1 2">
    <name type="scientific">Nostoc parmelioides FACHB-3921</name>
    <dbReference type="NCBI Taxonomy" id="2692909"/>
    <lineage>
        <taxon>Bacteria</taxon>
        <taxon>Bacillati</taxon>
        <taxon>Cyanobacteriota</taxon>
        <taxon>Cyanophyceae</taxon>
        <taxon>Nostocales</taxon>
        <taxon>Nostocaceae</taxon>
        <taxon>Nostoc</taxon>
    </lineage>
</organism>
<accession>A0ABR8BAY7</accession>
<evidence type="ECO:0000313" key="2">
    <source>
        <dbReference type="Proteomes" id="UP000621307"/>
    </source>
</evidence>
<keyword evidence="2" id="KW-1185">Reference proteome</keyword>
<dbReference type="Proteomes" id="UP000621307">
    <property type="component" value="Unassembled WGS sequence"/>
</dbReference>